<evidence type="ECO:0000256" key="7">
    <source>
        <dbReference type="SAM" id="Phobius"/>
    </source>
</evidence>
<dbReference type="Gene3D" id="1.10.287.950">
    <property type="entry name" value="Methyl-accepting chemotaxis protein"/>
    <property type="match status" value="1"/>
</dbReference>
<dbReference type="PROSITE" id="PS50111">
    <property type="entry name" value="CHEMOTAXIS_TRANSDUC_2"/>
    <property type="match status" value="1"/>
</dbReference>
<feature type="coiled-coil region" evidence="6">
    <location>
        <begin position="258"/>
        <end position="285"/>
    </location>
</feature>
<comment type="subcellular location">
    <subcellularLocation>
        <location evidence="1">Cell inner membrane</location>
        <topology evidence="1">Multi-pass membrane protein</topology>
    </subcellularLocation>
</comment>
<feature type="coiled-coil region" evidence="6">
    <location>
        <begin position="161"/>
        <end position="188"/>
    </location>
</feature>
<dbReference type="Gene3D" id="6.10.340.10">
    <property type="match status" value="1"/>
</dbReference>
<dbReference type="PANTHER" id="PTHR32089:SF112">
    <property type="entry name" value="LYSOZYME-LIKE PROTEIN-RELATED"/>
    <property type="match status" value="1"/>
</dbReference>
<keyword evidence="2" id="KW-1003">Cell membrane</keyword>
<evidence type="ECO:0000313" key="11">
    <source>
        <dbReference type="EMBL" id="BAQ47776.1"/>
    </source>
</evidence>
<dbReference type="PROSITE" id="PS50885">
    <property type="entry name" value="HAMP"/>
    <property type="match status" value="1"/>
</dbReference>
<feature type="domain" description="HAMP" evidence="10">
    <location>
        <begin position="214"/>
        <end position="267"/>
    </location>
</feature>
<evidence type="ECO:0000256" key="3">
    <source>
        <dbReference type="ARBA" id="ARBA00023224"/>
    </source>
</evidence>
<dbReference type="STRING" id="270351.Maq22A_c24230"/>
<dbReference type="GO" id="GO:0005886">
    <property type="term" value="C:plasma membrane"/>
    <property type="evidence" value="ECO:0007669"/>
    <property type="project" value="UniProtKB-SubCell"/>
</dbReference>
<keyword evidence="6" id="KW-0175">Coiled coil</keyword>
<organism evidence="11 12">
    <name type="scientific">Methylobacterium aquaticum</name>
    <dbReference type="NCBI Taxonomy" id="270351"/>
    <lineage>
        <taxon>Bacteria</taxon>
        <taxon>Pseudomonadati</taxon>
        <taxon>Pseudomonadota</taxon>
        <taxon>Alphaproteobacteria</taxon>
        <taxon>Hyphomicrobiales</taxon>
        <taxon>Methylobacteriaceae</taxon>
        <taxon>Methylobacterium</taxon>
    </lineage>
</organism>
<evidence type="ECO:0000259" key="9">
    <source>
        <dbReference type="PROSITE" id="PS50192"/>
    </source>
</evidence>
<dbReference type="PROSITE" id="PS50192">
    <property type="entry name" value="T_SNARE"/>
    <property type="match status" value="1"/>
</dbReference>
<dbReference type="GO" id="GO:0004888">
    <property type="term" value="F:transmembrane signaling receptor activity"/>
    <property type="evidence" value="ECO:0007669"/>
    <property type="project" value="InterPro"/>
</dbReference>
<evidence type="ECO:0000256" key="2">
    <source>
        <dbReference type="ARBA" id="ARBA00022519"/>
    </source>
</evidence>
<dbReference type="PANTHER" id="PTHR32089">
    <property type="entry name" value="METHYL-ACCEPTING CHEMOTAXIS PROTEIN MCPB"/>
    <property type="match status" value="1"/>
</dbReference>
<feature type="transmembrane region" description="Helical" evidence="7">
    <location>
        <begin position="13"/>
        <end position="31"/>
    </location>
</feature>
<evidence type="ECO:0000313" key="12">
    <source>
        <dbReference type="Proteomes" id="UP000061432"/>
    </source>
</evidence>
<dbReference type="AlphaFoldDB" id="A0A0C6F4Z2"/>
<name>A0A0C6F4Z2_9HYPH</name>
<dbReference type="RefSeq" id="WP_060848654.1">
    <property type="nucleotide sequence ID" value="NZ_AP014704.1"/>
</dbReference>
<dbReference type="Proteomes" id="UP000061432">
    <property type="component" value="Chromosome"/>
</dbReference>
<evidence type="ECO:0000259" key="10">
    <source>
        <dbReference type="PROSITE" id="PS50885"/>
    </source>
</evidence>
<dbReference type="InterPro" id="IPR004089">
    <property type="entry name" value="MCPsignal_dom"/>
</dbReference>
<evidence type="ECO:0000256" key="4">
    <source>
        <dbReference type="ARBA" id="ARBA00029447"/>
    </source>
</evidence>
<dbReference type="OrthoDB" id="7345856at2"/>
<reference evidence="11 12" key="1">
    <citation type="journal article" date="2015" name="Genome Announc.">
        <title>Complete Genome Sequence of Methylobacterium aquaticum Strain 22A, Isolated from Racomitrium japonicum Moss.</title>
        <authorList>
            <person name="Tani A."/>
            <person name="Ogura Y."/>
            <person name="Hayashi T."/>
            <person name="Kimbara K."/>
        </authorList>
    </citation>
    <scope>NUCLEOTIDE SEQUENCE [LARGE SCALE GENOMIC DNA]</scope>
    <source>
        <strain evidence="11 12">MA-22A</strain>
    </source>
</reference>
<comment type="similarity">
    <text evidence="4">Belongs to the methyl-accepting chemotaxis (MCP) protein family.</text>
</comment>
<gene>
    <name evidence="11" type="primary">tar</name>
    <name evidence="11" type="ORF">Maq22A_c24230</name>
</gene>
<dbReference type="PATRIC" id="fig|270351.10.peg.4655"/>
<accession>A0A0C6F4Z2</accession>
<dbReference type="CDD" id="cd06225">
    <property type="entry name" value="HAMP"/>
    <property type="match status" value="1"/>
</dbReference>
<protein>
    <submittedName>
        <fullName evidence="11">Chemotaxis protein</fullName>
    </submittedName>
</protein>
<dbReference type="SMART" id="SM00283">
    <property type="entry name" value="MA"/>
    <property type="match status" value="1"/>
</dbReference>
<dbReference type="SUPFAM" id="SSF158472">
    <property type="entry name" value="HAMP domain-like"/>
    <property type="match status" value="1"/>
</dbReference>
<dbReference type="InterPro" id="IPR004090">
    <property type="entry name" value="Chemotax_Me-accpt_rcpt"/>
</dbReference>
<keyword evidence="7" id="KW-0472">Membrane</keyword>
<evidence type="ECO:0000256" key="6">
    <source>
        <dbReference type="SAM" id="Coils"/>
    </source>
</evidence>
<dbReference type="InterPro" id="IPR000727">
    <property type="entry name" value="T_SNARE_dom"/>
</dbReference>
<sequence>MNLLGNARILVKAVLPLVIVAVVAGGLALYARSSLAQMAVQARQLVDVQMTRLQNIMNVQISVNEASILSRNIAMEFRKEEMAGYKQRYDAAKASALASADTLIALSDSPERKAANAGVRETLTEFFTISERANVLGLKNDNEAAGKILLVDAAPVRRKVRDLVQKRIDLLTAELKRASDNADRSAAEAGTVLVGAAAGGLFAALALAVAIVVFGITRPLGRLVGVLRRMAQGDADAAITEAARGDEIGAVGRAVEGIRDMVARKAAEQAEIERLAEAAAAAERKRTMTELADGFERAVGGIVGLVSSSATELQATAGTMTATATQTASQSTAVAAAAEEAAANVGTVAAAAEELGASVQEIGRQVQGSAGLAQAAVGEADRTGQLVQALRTTSGRIGDMVGMISSIASQTNLLALNATIEAARAGEAGRGFAVVAAEVKELATQTAKATEEIAGQIGEIQGVTDQAVAAIGAITGRIREISTVAVSIASAVEQQGAATQEIVRNVSQAASGTSEVTSNIAGVARASEDTGAAASQVLASASELSRQSEHLSNEVHRFLDTVRAA</sequence>
<keyword evidence="2" id="KW-0997">Cell inner membrane</keyword>
<keyword evidence="3 5" id="KW-0807">Transducer</keyword>
<feature type="domain" description="T-SNARE coiled-coil homology" evidence="9">
    <location>
        <begin position="461"/>
        <end position="523"/>
    </location>
</feature>
<evidence type="ECO:0000256" key="1">
    <source>
        <dbReference type="ARBA" id="ARBA00004429"/>
    </source>
</evidence>
<proteinExistence type="inferred from homology"/>
<dbReference type="GO" id="GO:0007165">
    <property type="term" value="P:signal transduction"/>
    <property type="evidence" value="ECO:0007669"/>
    <property type="project" value="UniProtKB-KW"/>
</dbReference>
<dbReference type="SUPFAM" id="SSF58104">
    <property type="entry name" value="Methyl-accepting chemotaxis protein (MCP) signaling domain"/>
    <property type="match status" value="1"/>
</dbReference>
<keyword evidence="7" id="KW-0812">Transmembrane</keyword>
<evidence type="ECO:0000256" key="5">
    <source>
        <dbReference type="PROSITE-ProRule" id="PRU00284"/>
    </source>
</evidence>
<dbReference type="GO" id="GO:0006935">
    <property type="term" value="P:chemotaxis"/>
    <property type="evidence" value="ECO:0007669"/>
    <property type="project" value="InterPro"/>
</dbReference>
<dbReference type="EMBL" id="AP014704">
    <property type="protein sequence ID" value="BAQ47776.1"/>
    <property type="molecule type" value="Genomic_DNA"/>
</dbReference>
<feature type="transmembrane region" description="Helical" evidence="7">
    <location>
        <begin position="192"/>
        <end position="216"/>
    </location>
</feature>
<keyword evidence="7" id="KW-1133">Transmembrane helix</keyword>
<dbReference type="KEGG" id="maqu:Maq22A_c24230"/>
<evidence type="ECO:0000259" key="8">
    <source>
        <dbReference type="PROSITE" id="PS50111"/>
    </source>
</evidence>
<reference evidence="12" key="2">
    <citation type="submission" date="2015-01" db="EMBL/GenBank/DDBJ databases">
        <title>Complete genome sequence of Methylobacterium aquaticum strain 22A.</title>
        <authorList>
            <person name="Tani A."/>
            <person name="Ogura Y."/>
            <person name="Hayashi T."/>
        </authorList>
    </citation>
    <scope>NUCLEOTIDE SEQUENCE [LARGE SCALE GENOMIC DNA]</scope>
    <source>
        <strain evidence="12">MA-22A</strain>
    </source>
</reference>
<feature type="domain" description="Methyl-accepting transducer" evidence="8">
    <location>
        <begin position="309"/>
        <end position="545"/>
    </location>
</feature>
<dbReference type="PRINTS" id="PR00260">
    <property type="entry name" value="CHEMTRNSDUCR"/>
</dbReference>
<dbReference type="InterPro" id="IPR003660">
    <property type="entry name" value="HAMP_dom"/>
</dbReference>
<dbReference type="Pfam" id="PF00015">
    <property type="entry name" value="MCPsignal"/>
    <property type="match status" value="1"/>
</dbReference>
<dbReference type="Pfam" id="PF00672">
    <property type="entry name" value="HAMP"/>
    <property type="match status" value="1"/>
</dbReference>
<dbReference type="SMART" id="SM00304">
    <property type="entry name" value="HAMP"/>
    <property type="match status" value="1"/>
</dbReference>